<evidence type="ECO:0000313" key="3">
    <source>
        <dbReference type="Proteomes" id="UP000659388"/>
    </source>
</evidence>
<feature type="transmembrane region" description="Helical" evidence="1">
    <location>
        <begin position="86"/>
        <end position="107"/>
    </location>
</feature>
<keyword evidence="1" id="KW-0812">Transmembrane</keyword>
<organism evidence="2 3">
    <name type="scientific">Fulvivirga sediminis</name>
    <dbReference type="NCBI Taxonomy" id="2803949"/>
    <lineage>
        <taxon>Bacteria</taxon>
        <taxon>Pseudomonadati</taxon>
        <taxon>Bacteroidota</taxon>
        <taxon>Cytophagia</taxon>
        <taxon>Cytophagales</taxon>
        <taxon>Fulvivirgaceae</taxon>
        <taxon>Fulvivirga</taxon>
    </lineage>
</organism>
<protein>
    <recommendedName>
        <fullName evidence="4">Zinc-finger domain-containing protein</fullName>
    </recommendedName>
</protein>
<dbReference type="Proteomes" id="UP000659388">
    <property type="component" value="Unassembled WGS sequence"/>
</dbReference>
<gene>
    <name evidence="2" type="ORF">JL102_09465</name>
</gene>
<reference evidence="2" key="1">
    <citation type="submission" date="2021-01" db="EMBL/GenBank/DDBJ databases">
        <title>Fulvivirga kasyanovii gen. nov., sp nov., a novel member of the phylum Bacteroidetes isolated from seawater in a mussel farm.</title>
        <authorList>
            <person name="Zhao L.-H."/>
            <person name="Wang Z.-J."/>
        </authorList>
    </citation>
    <scope>NUCLEOTIDE SEQUENCE</scope>
    <source>
        <strain evidence="2">2943</strain>
    </source>
</reference>
<evidence type="ECO:0000256" key="1">
    <source>
        <dbReference type="SAM" id="Phobius"/>
    </source>
</evidence>
<dbReference type="RefSeq" id="WP_202244141.1">
    <property type="nucleotide sequence ID" value="NZ_JAESIY010000004.1"/>
</dbReference>
<keyword evidence="1" id="KW-0472">Membrane</keyword>
<feature type="transmembrane region" description="Helical" evidence="1">
    <location>
        <begin position="140"/>
        <end position="162"/>
    </location>
</feature>
<sequence length="175" mass="19958">MKEPAKISDELLLDYIDGNLSHTDRLIIEEACKHSPWKERLKELSLLNSSLLSLHETWSEPDEAFNVGIMKNIYAYDMAPKISRKYIILLSALLFTCIIGCISLPSLPASYINQLPTIQYYINQLNISALQNSLSINIQFVIEGSLFVCALLSLILIDRIILKPFFLKRKTDSMH</sequence>
<dbReference type="EMBL" id="JAESIY010000004">
    <property type="protein sequence ID" value="MBL3656356.1"/>
    <property type="molecule type" value="Genomic_DNA"/>
</dbReference>
<keyword evidence="3" id="KW-1185">Reference proteome</keyword>
<name>A0A937F7C2_9BACT</name>
<evidence type="ECO:0008006" key="4">
    <source>
        <dbReference type="Google" id="ProtNLM"/>
    </source>
</evidence>
<keyword evidence="1" id="KW-1133">Transmembrane helix</keyword>
<dbReference type="AlphaFoldDB" id="A0A937F7C2"/>
<comment type="caution">
    <text evidence="2">The sequence shown here is derived from an EMBL/GenBank/DDBJ whole genome shotgun (WGS) entry which is preliminary data.</text>
</comment>
<proteinExistence type="predicted"/>
<evidence type="ECO:0000313" key="2">
    <source>
        <dbReference type="EMBL" id="MBL3656356.1"/>
    </source>
</evidence>
<accession>A0A937F7C2</accession>